<feature type="domain" description="N-acetyltransferase" evidence="1">
    <location>
        <begin position="147"/>
        <end position="301"/>
    </location>
</feature>
<accession>A0A7Y9YET6</accession>
<dbReference type="SUPFAM" id="SSF55729">
    <property type="entry name" value="Acyl-CoA N-acyltransferases (Nat)"/>
    <property type="match status" value="1"/>
</dbReference>
<dbReference type="EMBL" id="JACBZI010000001">
    <property type="protein sequence ID" value="NYI10906.1"/>
    <property type="molecule type" value="Genomic_DNA"/>
</dbReference>
<protein>
    <submittedName>
        <fullName evidence="2">GNAT superfamily N-acetyltransferase</fullName>
    </submittedName>
</protein>
<evidence type="ECO:0000259" key="1">
    <source>
        <dbReference type="PROSITE" id="PS51186"/>
    </source>
</evidence>
<evidence type="ECO:0000313" key="3">
    <source>
        <dbReference type="Proteomes" id="UP000537326"/>
    </source>
</evidence>
<dbReference type="Proteomes" id="UP000537326">
    <property type="component" value="Unassembled WGS sequence"/>
</dbReference>
<gene>
    <name evidence="2" type="ORF">BKA05_002421</name>
</gene>
<dbReference type="Gene3D" id="3.40.630.30">
    <property type="match status" value="1"/>
</dbReference>
<dbReference type="GO" id="GO:0016747">
    <property type="term" value="F:acyltransferase activity, transferring groups other than amino-acyl groups"/>
    <property type="evidence" value="ECO:0007669"/>
    <property type="project" value="InterPro"/>
</dbReference>
<dbReference type="RefSeq" id="WP_179531669.1">
    <property type="nucleotide sequence ID" value="NZ_BAAAPP010000005.1"/>
</dbReference>
<dbReference type="Pfam" id="PF08445">
    <property type="entry name" value="FR47"/>
    <property type="match status" value="1"/>
</dbReference>
<keyword evidence="3" id="KW-1185">Reference proteome</keyword>
<dbReference type="InterPro" id="IPR016181">
    <property type="entry name" value="Acyl_CoA_acyltransferase"/>
</dbReference>
<dbReference type="PROSITE" id="PS51186">
    <property type="entry name" value="GNAT"/>
    <property type="match status" value="1"/>
</dbReference>
<organism evidence="2 3">
    <name type="scientific">Nocardioides marinus</name>
    <dbReference type="NCBI Taxonomy" id="374514"/>
    <lineage>
        <taxon>Bacteria</taxon>
        <taxon>Bacillati</taxon>
        <taxon>Actinomycetota</taxon>
        <taxon>Actinomycetes</taxon>
        <taxon>Propionibacteriales</taxon>
        <taxon>Nocardioidaceae</taxon>
        <taxon>Nocardioides</taxon>
    </lineage>
</organism>
<dbReference type="InterPro" id="IPR000182">
    <property type="entry name" value="GNAT_dom"/>
</dbReference>
<reference evidence="2 3" key="1">
    <citation type="submission" date="2020-07" db="EMBL/GenBank/DDBJ databases">
        <title>Sequencing the genomes of 1000 actinobacteria strains.</title>
        <authorList>
            <person name="Klenk H.-P."/>
        </authorList>
    </citation>
    <scope>NUCLEOTIDE SEQUENCE [LARGE SCALE GENOMIC DNA]</scope>
    <source>
        <strain evidence="2 3">DSM 18248</strain>
    </source>
</reference>
<evidence type="ECO:0000313" key="2">
    <source>
        <dbReference type="EMBL" id="NYI10906.1"/>
    </source>
</evidence>
<comment type="caution">
    <text evidence="2">The sequence shown here is derived from an EMBL/GenBank/DDBJ whole genome shotgun (WGS) entry which is preliminary data.</text>
</comment>
<dbReference type="InterPro" id="IPR013653">
    <property type="entry name" value="GCN5-like_dom"/>
</dbReference>
<proteinExistence type="predicted"/>
<sequence length="302" mass="32313">MTHRVEQTTDPAAFLALAGEHLAADPVLSTVVSTTLGRAVDDPQRPEHPRWWAAVLDGDHVVGVGMRTAPFRPYPLYLLPMSEDAARALGGHLVATGEDVAHANGARASVEVVLGVLAEARGGGARVLEHDRLWEATRVVAPTGVRGSSRRATEADLDLVTAWCQAFMPEADRQAGRPPREGEGEHLDREWAADRVGHGLVWLWEVDGEVVHLTAHSATSFGVSRIGPVYTPAEHRGHGYAAALVAEVTDRILAAGDRACLFTDVDNPVSNGVYARIGYEPQTEMVRMELVEAGALTTPGPA</sequence>
<keyword evidence="2" id="KW-0808">Transferase</keyword>
<name>A0A7Y9YET6_9ACTN</name>
<dbReference type="AlphaFoldDB" id="A0A7Y9YET6"/>